<sequence length="204" mass="23451">MGEGLGFLQSVVSSSAGYLRYYSNEEGYELDFCSCVKFIYGLTIVIIYAWMCYFMSQGQAWTHCQYFVSLTSFLLLASYIIDLDSEEEEKELNIPVIKENGIYIFSFFLAKMMGRRTREVKRRQLLQLQNQVLGLKKSKDESESDDSDEGCSWSHGAYAHEKVKLENEQMWLFMDDSIKKPATCNLISRNLPPATRLDSGISEI</sequence>
<dbReference type="EMBL" id="CM000784">
    <property type="protein sequence ID" value="AQK94867.1"/>
    <property type="molecule type" value="Genomic_DNA"/>
</dbReference>
<accession>A0A1D6FTL1</accession>
<dbReference type="AlphaFoldDB" id="A0A1D6FTL1"/>
<organism evidence="1">
    <name type="scientific">Zea mays</name>
    <name type="common">Maize</name>
    <dbReference type="NCBI Taxonomy" id="4577"/>
    <lineage>
        <taxon>Eukaryota</taxon>
        <taxon>Viridiplantae</taxon>
        <taxon>Streptophyta</taxon>
        <taxon>Embryophyta</taxon>
        <taxon>Tracheophyta</taxon>
        <taxon>Spermatophyta</taxon>
        <taxon>Magnoliopsida</taxon>
        <taxon>Liliopsida</taxon>
        <taxon>Poales</taxon>
        <taxon>Poaceae</taxon>
        <taxon>PACMAD clade</taxon>
        <taxon>Panicoideae</taxon>
        <taxon>Andropogonodae</taxon>
        <taxon>Andropogoneae</taxon>
        <taxon>Tripsacinae</taxon>
        <taxon>Zea</taxon>
    </lineage>
</organism>
<protein>
    <submittedName>
        <fullName evidence="1">Uncharacterized protein</fullName>
    </submittedName>
</protein>
<gene>
    <name evidence="1" type="ORF">ZEAMMB73_Zm00001d010780</name>
</gene>
<evidence type="ECO:0000313" key="1">
    <source>
        <dbReference type="EMBL" id="AQK94867.1"/>
    </source>
</evidence>
<name>A0A1D6FTL1_MAIZE</name>
<reference evidence="1" key="1">
    <citation type="submission" date="2015-12" db="EMBL/GenBank/DDBJ databases">
        <title>Update maize B73 reference genome by single molecule sequencing technologies.</title>
        <authorList>
            <consortium name="Maize Genome Sequencing Project"/>
            <person name="Ware D."/>
        </authorList>
    </citation>
    <scope>NUCLEOTIDE SEQUENCE</scope>
    <source>
        <tissue evidence="1">Seedling</tissue>
    </source>
</reference>
<proteinExistence type="predicted"/>